<protein>
    <recommendedName>
        <fullName evidence="1">non-specific serine/threonine protein kinase</fullName>
        <ecNumber evidence="1">2.7.11.1</ecNumber>
    </recommendedName>
</protein>
<dbReference type="CDD" id="cd00051">
    <property type="entry name" value="EFh"/>
    <property type="match status" value="2"/>
</dbReference>
<dbReference type="InterPro" id="IPR011992">
    <property type="entry name" value="EF-hand-dom_pair"/>
</dbReference>
<dbReference type="InterPro" id="IPR002048">
    <property type="entry name" value="EF_hand_dom"/>
</dbReference>
<evidence type="ECO:0000313" key="17">
    <source>
        <dbReference type="EMBL" id="GJM93861.1"/>
    </source>
</evidence>
<evidence type="ECO:0000256" key="11">
    <source>
        <dbReference type="ARBA" id="ARBA00048679"/>
    </source>
</evidence>
<evidence type="ECO:0000256" key="3">
    <source>
        <dbReference type="ARBA" id="ARBA00022679"/>
    </source>
</evidence>
<feature type="compositionally biased region" description="Pro residues" evidence="14">
    <location>
        <begin position="20"/>
        <end position="51"/>
    </location>
</feature>
<dbReference type="PANTHER" id="PTHR24349">
    <property type="entry name" value="SERINE/THREONINE-PROTEIN KINASE"/>
    <property type="match status" value="1"/>
</dbReference>
<evidence type="ECO:0000313" key="18">
    <source>
        <dbReference type="Proteomes" id="UP001054889"/>
    </source>
</evidence>
<feature type="domain" description="EF-hand" evidence="16">
    <location>
        <begin position="368"/>
        <end position="403"/>
    </location>
</feature>
<dbReference type="AlphaFoldDB" id="A0AAV5C6Q4"/>
<dbReference type="SMART" id="SM00220">
    <property type="entry name" value="S_TKc"/>
    <property type="match status" value="1"/>
</dbReference>
<dbReference type="Gene3D" id="1.10.510.10">
    <property type="entry name" value="Transferase(Phosphotransferase) domain 1"/>
    <property type="match status" value="1"/>
</dbReference>
<evidence type="ECO:0000256" key="10">
    <source>
        <dbReference type="ARBA" id="ARBA00047899"/>
    </source>
</evidence>
<evidence type="ECO:0000256" key="4">
    <source>
        <dbReference type="ARBA" id="ARBA00022723"/>
    </source>
</evidence>
<evidence type="ECO:0000256" key="8">
    <source>
        <dbReference type="ARBA" id="ARBA00022837"/>
    </source>
</evidence>
<dbReference type="InterPro" id="IPR017441">
    <property type="entry name" value="Protein_kinase_ATP_BS"/>
</dbReference>
<dbReference type="EC" id="2.7.11.1" evidence="1"/>
<dbReference type="SMART" id="SM00054">
    <property type="entry name" value="EFh"/>
    <property type="match status" value="4"/>
</dbReference>
<evidence type="ECO:0000256" key="5">
    <source>
        <dbReference type="ARBA" id="ARBA00022737"/>
    </source>
</evidence>
<organism evidence="17 18">
    <name type="scientific">Eleusine coracana subsp. coracana</name>
    <dbReference type="NCBI Taxonomy" id="191504"/>
    <lineage>
        <taxon>Eukaryota</taxon>
        <taxon>Viridiplantae</taxon>
        <taxon>Streptophyta</taxon>
        <taxon>Embryophyta</taxon>
        <taxon>Tracheophyta</taxon>
        <taxon>Spermatophyta</taxon>
        <taxon>Magnoliopsida</taxon>
        <taxon>Liliopsida</taxon>
        <taxon>Poales</taxon>
        <taxon>Poaceae</taxon>
        <taxon>PACMAD clade</taxon>
        <taxon>Chloridoideae</taxon>
        <taxon>Cynodonteae</taxon>
        <taxon>Eleusininae</taxon>
        <taxon>Eleusine</taxon>
    </lineage>
</organism>
<evidence type="ECO:0000259" key="15">
    <source>
        <dbReference type="PROSITE" id="PS50011"/>
    </source>
</evidence>
<dbReference type="FunFam" id="1.10.238.10:FF:000015">
    <property type="entry name" value="Calcium-dependent protein kinase 1"/>
    <property type="match status" value="1"/>
</dbReference>
<dbReference type="Pfam" id="PF13499">
    <property type="entry name" value="EF-hand_7"/>
    <property type="match status" value="2"/>
</dbReference>
<sequence>MGNRGSRHHRHPADQQAAPPSQPKPQSSPPPQPKPHASPPPKPKPQPPAPAPAASGDVGRVLGRPMEDVRATYTFGRELGRGQFGVTYLVTHRETGQRFACKSIATRKLLRGAYEDRHSVNLVMEICEGGELFDRIIAKGHYTERAAAALCREIVAVVHSCHSMGVFHRDLKPENFLFLNNKEDSPLKATDFGLSVFFKPGETFKDLVGSAYYVAPEVLKRHYGAEADIWSAGVILYILLSGVPPFWAGHPWIREDGEAPDKPLDITVIGRMKQFRAMNKLKKVALKVVAENLSDEEIMGLKEMFRSLDTDNSGTITLDELRSGLPKLGTKISESEIRQIMEAADVDGNGTIDYAEFISATMHLNRLEKEDHILKAFEYFDKDHSGYITVDELEEALKKYDMGDDKTIKEIIAEVDSDNDGRINYQEFVAMMRNNSPEIVPNRKRMF</sequence>
<dbReference type="InterPro" id="IPR011009">
    <property type="entry name" value="Kinase-like_dom_sf"/>
</dbReference>
<keyword evidence="18" id="KW-1185">Reference proteome</keyword>
<accession>A0AAV5C6Q4</accession>
<feature type="domain" description="EF-hand" evidence="16">
    <location>
        <begin position="296"/>
        <end position="331"/>
    </location>
</feature>
<comment type="similarity">
    <text evidence="13">Belongs to the protein kinase superfamily.</text>
</comment>
<dbReference type="InterPro" id="IPR018247">
    <property type="entry name" value="EF_Hand_1_Ca_BS"/>
</dbReference>
<keyword evidence="2 13" id="KW-0723">Serine/threonine-protein kinase</keyword>
<proteinExistence type="inferred from homology"/>
<feature type="compositionally biased region" description="Basic residues" evidence="14">
    <location>
        <begin position="1"/>
        <end position="11"/>
    </location>
</feature>
<dbReference type="InterPro" id="IPR050205">
    <property type="entry name" value="CDPK_Ser/Thr_kinases"/>
</dbReference>
<gene>
    <name evidence="17" type="primary">ga10453</name>
    <name evidence="17" type="ORF">PR202_ga10453</name>
</gene>
<keyword evidence="7" id="KW-0418">Kinase</keyword>
<dbReference type="PROSITE" id="PS00107">
    <property type="entry name" value="PROTEIN_KINASE_ATP"/>
    <property type="match status" value="1"/>
</dbReference>
<dbReference type="Gene3D" id="1.10.238.10">
    <property type="entry name" value="EF-hand"/>
    <property type="match status" value="1"/>
</dbReference>
<evidence type="ECO:0000256" key="14">
    <source>
        <dbReference type="SAM" id="MobiDB-lite"/>
    </source>
</evidence>
<dbReference type="EMBL" id="BQKI01000004">
    <property type="protein sequence ID" value="GJM93861.1"/>
    <property type="molecule type" value="Genomic_DNA"/>
</dbReference>
<keyword evidence="9 12" id="KW-0067">ATP-binding</keyword>
<dbReference type="SUPFAM" id="SSF47473">
    <property type="entry name" value="EF-hand"/>
    <property type="match status" value="1"/>
</dbReference>
<feature type="binding site" evidence="12">
    <location>
        <position position="102"/>
    </location>
    <ligand>
        <name>ATP</name>
        <dbReference type="ChEBI" id="CHEBI:30616"/>
    </ligand>
</feature>
<dbReference type="SUPFAM" id="SSF56112">
    <property type="entry name" value="Protein kinase-like (PK-like)"/>
    <property type="match status" value="1"/>
</dbReference>
<evidence type="ECO:0000256" key="13">
    <source>
        <dbReference type="RuleBase" id="RU000304"/>
    </source>
</evidence>
<evidence type="ECO:0000259" key="16">
    <source>
        <dbReference type="PROSITE" id="PS50222"/>
    </source>
</evidence>
<dbReference type="GO" id="GO:0005524">
    <property type="term" value="F:ATP binding"/>
    <property type="evidence" value="ECO:0007669"/>
    <property type="project" value="UniProtKB-UniRule"/>
</dbReference>
<feature type="domain" description="Protein kinase" evidence="15">
    <location>
        <begin position="73"/>
        <end position="305"/>
    </location>
</feature>
<dbReference type="PROSITE" id="PS50222">
    <property type="entry name" value="EF_HAND_2"/>
    <property type="match status" value="4"/>
</dbReference>
<dbReference type="InterPro" id="IPR000719">
    <property type="entry name" value="Prot_kinase_dom"/>
</dbReference>
<feature type="domain" description="EF-hand" evidence="16">
    <location>
        <begin position="404"/>
        <end position="438"/>
    </location>
</feature>
<evidence type="ECO:0000256" key="2">
    <source>
        <dbReference type="ARBA" id="ARBA00022527"/>
    </source>
</evidence>
<name>A0AAV5C6Q4_ELECO</name>
<dbReference type="PROSITE" id="PS00018">
    <property type="entry name" value="EF_HAND_1"/>
    <property type="match status" value="4"/>
</dbReference>
<keyword evidence="3" id="KW-0808">Transferase</keyword>
<dbReference type="PROSITE" id="PS50011">
    <property type="entry name" value="PROTEIN_KINASE_DOM"/>
    <property type="match status" value="1"/>
</dbReference>
<dbReference type="GO" id="GO:0004674">
    <property type="term" value="F:protein serine/threonine kinase activity"/>
    <property type="evidence" value="ECO:0007669"/>
    <property type="project" value="UniProtKB-KW"/>
</dbReference>
<feature type="region of interest" description="Disordered" evidence="14">
    <location>
        <begin position="1"/>
        <end position="60"/>
    </location>
</feature>
<keyword evidence="6 12" id="KW-0547">Nucleotide-binding</keyword>
<keyword evidence="4" id="KW-0479">Metal-binding</keyword>
<evidence type="ECO:0000256" key="9">
    <source>
        <dbReference type="ARBA" id="ARBA00022840"/>
    </source>
</evidence>
<dbReference type="PROSITE" id="PS00108">
    <property type="entry name" value="PROTEIN_KINASE_ST"/>
    <property type="match status" value="1"/>
</dbReference>
<comment type="catalytic activity">
    <reaction evidence="10">
        <text>L-threonyl-[protein] + ATP = O-phospho-L-threonyl-[protein] + ADP + H(+)</text>
        <dbReference type="Rhea" id="RHEA:46608"/>
        <dbReference type="Rhea" id="RHEA-COMP:11060"/>
        <dbReference type="Rhea" id="RHEA-COMP:11605"/>
        <dbReference type="ChEBI" id="CHEBI:15378"/>
        <dbReference type="ChEBI" id="CHEBI:30013"/>
        <dbReference type="ChEBI" id="CHEBI:30616"/>
        <dbReference type="ChEBI" id="CHEBI:61977"/>
        <dbReference type="ChEBI" id="CHEBI:456216"/>
        <dbReference type="EC" id="2.7.11.1"/>
    </reaction>
</comment>
<feature type="domain" description="EF-hand" evidence="16">
    <location>
        <begin position="332"/>
        <end position="367"/>
    </location>
</feature>
<dbReference type="Gene3D" id="3.30.200.20">
    <property type="entry name" value="Phosphorylase Kinase, domain 1"/>
    <property type="match status" value="1"/>
</dbReference>
<keyword evidence="5" id="KW-0677">Repeat</keyword>
<comment type="catalytic activity">
    <reaction evidence="11">
        <text>L-seryl-[protein] + ATP = O-phospho-L-seryl-[protein] + ADP + H(+)</text>
        <dbReference type="Rhea" id="RHEA:17989"/>
        <dbReference type="Rhea" id="RHEA-COMP:9863"/>
        <dbReference type="Rhea" id="RHEA-COMP:11604"/>
        <dbReference type="ChEBI" id="CHEBI:15378"/>
        <dbReference type="ChEBI" id="CHEBI:29999"/>
        <dbReference type="ChEBI" id="CHEBI:30616"/>
        <dbReference type="ChEBI" id="CHEBI:83421"/>
        <dbReference type="ChEBI" id="CHEBI:456216"/>
        <dbReference type="EC" id="2.7.11.1"/>
    </reaction>
</comment>
<reference evidence="17" key="2">
    <citation type="submission" date="2021-12" db="EMBL/GenBank/DDBJ databases">
        <title>Resequencing data analysis of finger millet.</title>
        <authorList>
            <person name="Hatakeyama M."/>
            <person name="Aluri S."/>
            <person name="Balachadran M.T."/>
            <person name="Sivarajan S.R."/>
            <person name="Poveda L."/>
            <person name="Shimizu-Inatsugi R."/>
            <person name="Schlapbach R."/>
            <person name="Sreeman S.M."/>
            <person name="Shimizu K.K."/>
        </authorList>
    </citation>
    <scope>NUCLEOTIDE SEQUENCE</scope>
</reference>
<dbReference type="InterPro" id="IPR008271">
    <property type="entry name" value="Ser/Thr_kinase_AS"/>
</dbReference>
<dbReference type="Pfam" id="PF00069">
    <property type="entry name" value="Pkinase"/>
    <property type="match status" value="1"/>
</dbReference>
<comment type="caution">
    <text evidence="17">The sequence shown here is derived from an EMBL/GenBank/DDBJ whole genome shotgun (WGS) entry which is preliminary data.</text>
</comment>
<reference evidence="17" key="1">
    <citation type="journal article" date="2018" name="DNA Res.">
        <title>Multiple hybrid de novo genome assembly of finger millet, an orphan allotetraploid crop.</title>
        <authorList>
            <person name="Hatakeyama M."/>
            <person name="Aluri S."/>
            <person name="Balachadran M.T."/>
            <person name="Sivarajan S.R."/>
            <person name="Patrignani A."/>
            <person name="Gruter S."/>
            <person name="Poveda L."/>
            <person name="Shimizu-Inatsugi R."/>
            <person name="Baeten J."/>
            <person name="Francoijs K.J."/>
            <person name="Nataraja K.N."/>
            <person name="Reddy Y.A.N."/>
            <person name="Phadnis S."/>
            <person name="Ravikumar R.L."/>
            <person name="Schlapbach R."/>
            <person name="Sreeman S.M."/>
            <person name="Shimizu K.K."/>
        </authorList>
    </citation>
    <scope>NUCLEOTIDE SEQUENCE</scope>
</reference>
<dbReference type="GO" id="GO:0005509">
    <property type="term" value="F:calcium ion binding"/>
    <property type="evidence" value="ECO:0007669"/>
    <property type="project" value="InterPro"/>
</dbReference>
<keyword evidence="8" id="KW-0106">Calcium</keyword>
<evidence type="ECO:0000256" key="1">
    <source>
        <dbReference type="ARBA" id="ARBA00012513"/>
    </source>
</evidence>
<evidence type="ECO:0000256" key="6">
    <source>
        <dbReference type="ARBA" id="ARBA00022741"/>
    </source>
</evidence>
<dbReference type="Proteomes" id="UP001054889">
    <property type="component" value="Unassembled WGS sequence"/>
</dbReference>
<evidence type="ECO:0000256" key="7">
    <source>
        <dbReference type="ARBA" id="ARBA00022777"/>
    </source>
</evidence>
<evidence type="ECO:0000256" key="12">
    <source>
        <dbReference type="PROSITE-ProRule" id="PRU10141"/>
    </source>
</evidence>